<evidence type="ECO:0000313" key="2">
    <source>
        <dbReference type="Proteomes" id="UP000006327"/>
    </source>
</evidence>
<sequence>MPFDLSIDDSVANLWQVAVFRESVYNTIKQISINKNEPTQTPIRAFFIKHT</sequence>
<dbReference type="AlphaFoldDB" id="K6YBR9"/>
<gene>
    <name evidence="1" type="ORF">GARC_4434</name>
</gene>
<reference evidence="1 2" key="1">
    <citation type="journal article" date="2017" name="Antonie Van Leeuwenhoek">
        <title>Rhizobium rhizosphaerae sp. nov., a novel species isolated from rice rhizosphere.</title>
        <authorList>
            <person name="Zhao J.J."/>
            <person name="Zhang J."/>
            <person name="Zhang R.J."/>
            <person name="Zhang C.W."/>
            <person name="Yin H.Q."/>
            <person name="Zhang X.X."/>
        </authorList>
    </citation>
    <scope>NUCLEOTIDE SEQUENCE [LARGE SCALE GENOMIC DNA]</scope>
    <source>
        <strain evidence="1 2">BSs20135</strain>
    </source>
</reference>
<protein>
    <submittedName>
        <fullName evidence="1">Uncharacterized protein</fullName>
    </submittedName>
</protein>
<dbReference type="EMBL" id="BAEO01000062">
    <property type="protein sequence ID" value="GAC21376.1"/>
    <property type="molecule type" value="Genomic_DNA"/>
</dbReference>
<organism evidence="1 2">
    <name type="scientific">Paraglaciecola arctica BSs20135</name>
    <dbReference type="NCBI Taxonomy" id="493475"/>
    <lineage>
        <taxon>Bacteria</taxon>
        <taxon>Pseudomonadati</taxon>
        <taxon>Pseudomonadota</taxon>
        <taxon>Gammaproteobacteria</taxon>
        <taxon>Alteromonadales</taxon>
        <taxon>Alteromonadaceae</taxon>
        <taxon>Paraglaciecola</taxon>
    </lineage>
</organism>
<proteinExistence type="predicted"/>
<comment type="caution">
    <text evidence="1">The sequence shown here is derived from an EMBL/GenBank/DDBJ whole genome shotgun (WGS) entry which is preliminary data.</text>
</comment>
<accession>K6YBR9</accession>
<keyword evidence="2" id="KW-1185">Reference proteome</keyword>
<dbReference type="Proteomes" id="UP000006327">
    <property type="component" value="Unassembled WGS sequence"/>
</dbReference>
<evidence type="ECO:0000313" key="1">
    <source>
        <dbReference type="EMBL" id="GAC21376.1"/>
    </source>
</evidence>
<name>K6YBR9_9ALTE</name>